<gene>
    <name evidence="3" type="ORF">LTRI10_LOCUS11327</name>
</gene>
<proteinExistence type="predicted"/>
<feature type="compositionally biased region" description="Basic and acidic residues" evidence="1">
    <location>
        <begin position="357"/>
        <end position="373"/>
    </location>
</feature>
<feature type="domain" description="TORTIFOLIA1/SINE1-2 N-terminal" evidence="2">
    <location>
        <begin position="5"/>
        <end position="277"/>
    </location>
</feature>
<dbReference type="InterPro" id="IPR033337">
    <property type="entry name" value="TORTIFOLIA1/SINE1-2"/>
</dbReference>
<dbReference type="EMBL" id="OZ034815">
    <property type="protein sequence ID" value="CAL1367909.1"/>
    <property type="molecule type" value="Genomic_DNA"/>
</dbReference>
<dbReference type="AlphaFoldDB" id="A0AAV2D7E5"/>
<name>A0AAV2D7E5_9ROSI</name>
<sequence>MAQSFKLKVLTLITKLSDRDTYGSATEQLESIAAALDGATLPTFLSCILSTDSADKALVRKQCLRLLSLLSLLHANSLASFLPKILAYVTRRLRDLDSSIRSECVAAVSSLSAKVTKQPFSSAFLKPLSEAVFTEQDLNAQVGSALCLAAAIDSAADPDPGRLGRALVPRLERLVKSDAYKAKSAGLVVLGSVIGVGGVRGYNGINGLVKCLTGFLSNQDWAARKAAAEALGRLAIAERDAVAEFKTDCLKVFEARRFDKVKAAREVMNQMIEAWKQVPDVSDEASPPPRSQASSRDDATDGHTPPHGSRTRGVLTARSTPPPIRKRAPLKSGDKSKSPAMKKPLETSAVSNSSFTGHDDAGVKHRIDDEPHNKLMRPGTRRALFGKNSDDKTVMDSSANSTVVSQSVENHHHHGNHKECEDLTLIRSQLLQIEKQQSSLLDLLQRFIGSSQNGMQALESRVQGLEFSLDEISYDLAVSTGRMSNNAHGGASCCRIPGADFFSSKLWRKADAHNPTPRFSTSRGISSLAGMRPTAGGRKSSAETFNLDDCRLRLQHGGRRGLIVNPLAEIHDSRRGLAAAGQQ</sequence>
<dbReference type="Pfam" id="PF24714">
    <property type="entry name" value="TOR1L1_N"/>
    <property type="match status" value="1"/>
</dbReference>
<dbReference type="InterPro" id="IPR016024">
    <property type="entry name" value="ARM-type_fold"/>
</dbReference>
<dbReference type="SUPFAM" id="SSF48371">
    <property type="entry name" value="ARM repeat"/>
    <property type="match status" value="1"/>
</dbReference>
<dbReference type="Gene3D" id="1.25.10.10">
    <property type="entry name" value="Leucine-rich Repeat Variant"/>
    <property type="match status" value="1"/>
</dbReference>
<feature type="region of interest" description="Disordered" evidence="1">
    <location>
        <begin position="512"/>
        <end position="542"/>
    </location>
</feature>
<dbReference type="GO" id="GO:0005874">
    <property type="term" value="C:microtubule"/>
    <property type="evidence" value="ECO:0007669"/>
    <property type="project" value="InterPro"/>
</dbReference>
<dbReference type="InterPro" id="IPR057600">
    <property type="entry name" value="TORTIFOLIA1/SINE1-2_N"/>
</dbReference>
<evidence type="ECO:0000256" key="1">
    <source>
        <dbReference type="SAM" id="MobiDB-lite"/>
    </source>
</evidence>
<organism evidence="3 4">
    <name type="scientific">Linum trigynum</name>
    <dbReference type="NCBI Taxonomy" id="586398"/>
    <lineage>
        <taxon>Eukaryota</taxon>
        <taxon>Viridiplantae</taxon>
        <taxon>Streptophyta</taxon>
        <taxon>Embryophyta</taxon>
        <taxon>Tracheophyta</taxon>
        <taxon>Spermatophyta</taxon>
        <taxon>Magnoliopsida</taxon>
        <taxon>eudicotyledons</taxon>
        <taxon>Gunneridae</taxon>
        <taxon>Pentapetalae</taxon>
        <taxon>rosids</taxon>
        <taxon>fabids</taxon>
        <taxon>Malpighiales</taxon>
        <taxon>Linaceae</taxon>
        <taxon>Linum</taxon>
    </lineage>
</organism>
<protein>
    <recommendedName>
        <fullName evidence="2">TORTIFOLIA1/SINE1-2 N-terminal domain-containing protein</fullName>
    </recommendedName>
</protein>
<keyword evidence="4" id="KW-1185">Reference proteome</keyword>
<evidence type="ECO:0000313" key="4">
    <source>
        <dbReference type="Proteomes" id="UP001497516"/>
    </source>
</evidence>
<reference evidence="3 4" key="1">
    <citation type="submission" date="2024-04" db="EMBL/GenBank/DDBJ databases">
        <authorList>
            <person name="Fracassetti M."/>
        </authorList>
    </citation>
    <scope>NUCLEOTIDE SEQUENCE [LARGE SCALE GENOMIC DNA]</scope>
</reference>
<accession>A0AAV2D7E5</accession>
<dbReference type="PANTHER" id="PTHR31355:SF8">
    <property type="entry name" value="TORTIFOLIA1-LIKE PROTEIN 3"/>
    <property type="match status" value="1"/>
</dbReference>
<dbReference type="Proteomes" id="UP001497516">
    <property type="component" value="Chromosome 2"/>
</dbReference>
<evidence type="ECO:0000313" key="3">
    <source>
        <dbReference type="EMBL" id="CAL1367909.1"/>
    </source>
</evidence>
<evidence type="ECO:0000259" key="2">
    <source>
        <dbReference type="Pfam" id="PF24714"/>
    </source>
</evidence>
<dbReference type="InterPro" id="IPR011989">
    <property type="entry name" value="ARM-like"/>
</dbReference>
<dbReference type="GO" id="GO:0008017">
    <property type="term" value="F:microtubule binding"/>
    <property type="evidence" value="ECO:0007669"/>
    <property type="project" value="InterPro"/>
</dbReference>
<feature type="region of interest" description="Disordered" evidence="1">
    <location>
        <begin position="278"/>
        <end position="377"/>
    </location>
</feature>
<dbReference type="PANTHER" id="PTHR31355">
    <property type="entry name" value="MICROTUBULE-ASSOCIATED PROTEIN TORTIFOLIA1"/>
    <property type="match status" value="1"/>
</dbReference>